<evidence type="ECO:0000313" key="5">
    <source>
        <dbReference type="EMBL" id="GGC48056.1"/>
    </source>
</evidence>
<evidence type="ECO:0000256" key="2">
    <source>
        <dbReference type="ARBA" id="ARBA00023125"/>
    </source>
</evidence>
<evidence type="ECO:0000259" key="4">
    <source>
        <dbReference type="PROSITE" id="PS50932"/>
    </source>
</evidence>
<reference evidence="6" key="1">
    <citation type="journal article" date="2019" name="Int. J. Syst. Evol. Microbiol.">
        <title>The Global Catalogue of Microorganisms (GCM) 10K type strain sequencing project: providing services to taxonomists for standard genome sequencing and annotation.</title>
        <authorList>
            <consortium name="The Broad Institute Genomics Platform"/>
            <consortium name="The Broad Institute Genome Sequencing Center for Infectious Disease"/>
            <person name="Wu L."/>
            <person name="Ma J."/>
        </authorList>
    </citation>
    <scope>NUCLEOTIDE SEQUENCE [LARGE SCALE GENOMIC DNA]</scope>
    <source>
        <strain evidence="6">CGMCC 1.12479</strain>
    </source>
</reference>
<dbReference type="InterPro" id="IPR001761">
    <property type="entry name" value="Peripla_BP/Lac1_sug-bd_dom"/>
</dbReference>
<dbReference type="CDD" id="cd06267">
    <property type="entry name" value="PBP1_LacI_sugar_binding-like"/>
    <property type="match status" value="1"/>
</dbReference>
<keyword evidence="1" id="KW-0805">Transcription regulation</keyword>
<protein>
    <submittedName>
        <fullName evidence="5">LacI family transcriptional regulator</fullName>
    </submittedName>
</protein>
<keyword evidence="3" id="KW-0804">Transcription</keyword>
<evidence type="ECO:0000256" key="3">
    <source>
        <dbReference type="ARBA" id="ARBA00023163"/>
    </source>
</evidence>
<dbReference type="Gene3D" id="3.40.50.2300">
    <property type="match status" value="2"/>
</dbReference>
<dbReference type="Gene3D" id="1.10.260.40">
    <property type="entry name" value="lambda repressor-like DNA-binding domains"/>
    <property type="match status" value="1"/>
</dbReference>
<dbReference type="InterPro" id="IPR028082">
    <property type="entry name" value="Peripla_BP_I"/>
</dbReference>
<evidence type="ECO:0000313" key="6">
    <source>
        <dbReference type="Proteomes" id="UP000635885"/>
    </source>
</evidence>
<keyword evidence="2" id="KW-0238">DNA-binding</keyword>
<comment type="caution">
    <text evidence="5">The sequence shown here is derived from an EMBL/GenBank/DDBJ whole genome shotgun (WGS) entry which is preliminary data.</text>
</comment>
<dbReference type="RefSeq" id="WP_188443740.1">
    <property type="nucleotide sequence ID" value="NZ_BMFD01000011.1"/>
</dbReference>
<organism evidence="5 6">
    <name type="scientific">Belliella aquatica</name>
    <dbReference type="NCBI Taxonomy" id="1323734"/>
    <lineage>
        <taxon>Bacteria</taxon>
        <taxon>Pseudomonadati</taxon>
        <taxon>Bacteroidota</taxon>
        <taxon>Cytophagia</taxon>
        <taxon>Cytophagales</taxon>
        <taxon>Cyclobacteriaceae</taxon>
        <taxon>Belliella</taxon>
    </lineage>
</organism>
<dbReference type="SMART" id="SM00354">
    <property type="entry name" value="HTH_LACI"/>
    <property type="match status" value="1"/>
</dbReference>
<dbReference type="SUPFAM" id="SSF53822">
    <property type="entry name" value="Periplasmic binding protein-like I"/>
    <property type="match status" value="1"/>
</dbReference>
<dbReference type="InterPro" id="IPR000843">
    <property type="entry name" value="HTH_LacI"/>
</dbReference>
<name>A0ABQ1MZF4_9BACT</name>
<evidence type="ECO:0000256" key="1">
    <source>
        <dbReference type="ARBA" id="ARBA00023015"/>
    </source>
</evidence>
<dbReference type="CDD" id="cd01392">
    <property type="entry name" value="HTH_LacI"/>
    <property type="match status" value="1"/>
</dbReference>
<dbReference type="PANTHER" id="PTHR30146">
    <property type="entry name" value="LACI-RELATED TRANSCRIPTIONAL REPRESSOR"/>
    <property type="match status" value="1"/>
</dbReference>
<dbReference type="Pfam" id="PF00356">
    <property type="entry name" value="LacI"/>
    <property type="match status" value="1"/>
</dbReference>
<dbReference type="EMBL" id="BMFD01000011">
    <property type="protein sequence ID" value="GGC48056.1"/>
    <property type="molecule type" value="Genomic_DNA"/>
</dbReference>
<gene>
    <name evidence="5" type="ORF">GCM10010993_28190</name>
</gene>
<proteinExistence type="predicted"/>
<keyword evidence="6" id="KW-1185">Reference proteome</keyword>
<dbReference type="InterPro" id="IPR010982">
    <property type="entry name" value="Lambda_DNA-bd_dom_sf"/>
</dbReference>
<dbReference type="PROSITE" id="PS50932">
    <property type="entry name" value="HTH_LACI_2"/>
    <property type="match status" value="1"/>
</dbReference>
<dbReference type="PANTHER" id="PTHR30146:SF109">
    <property type="entry name" value="HTH-TYPE TRANSCRIPTIONAL REGULATOR GALS"/>
    <property type="match status" value="1"/>
</dbReference>
<dbReference type="Proteomes" id="UP000635885">
    <property type="component" value="Unassembled WGS sequence"/>
</dbReference>
<accession>A0ABQ1MZF4</accession>
<dbReference type="SUPFAM" id="SSF47413">
    <property type="entry name" value="lambda repressor-like DNA-binding domains"/>
    <property type="match status" value="1"/>
</dbReference>
<sequence>MAEITIKYLAQKLNLAPSTVSRALNDSHEISDATKMKVLALAEELNFQPNPYARSLREQKSKTIGVIIPERINNFFSQVIDGMESVTRAYGYHLLVYNSNEDTEQEKNILSLLIGGRVDAIVMSISRFDQKSDHIDKLKKRNTPVVFFDRISTNFPTTKFITNDYEVGYQGTVHLIEKGCKKILFLMLSNENSNGIERLRGFKDALKKKNITFEANWVIECSHSDEKNIALLESIFYKLDRPDGVLASVEKLALATYRALSRTHIKIPEQVRVVSFSNMKIADLLHPPLTTISQPAYEIGEECAKLLIKKLTKKNQPDLEDKIVTIPSVFTERESSK</sequence>
<feature type="domain" description="HTH lacI-type" evidence="4">
    <location>
        <begin position="4"/>
        <end position="58"/>
    </location>
</feature>
<dbReference type="Pfam" id="PF00532">
    <property type="entry name" value="Peripla_BP_1"/>
    <property type="match status" value="1"/>
</dbReference>